<reference evidence="2" key="1">
    <citation type="submission" date="2023-03" db="EMBL/GenBank/DDBJ databases">
        <title>Andean soil-derived lignocellulolytic bacterial consortium as a source of novel taxa and putative plastic-active enzymes.</title>
        <authorList>
            <person name="Diaz-Garcia L."/>
            <person name="Chuvochina M."/>
            <person name="Feuerriegel G."/>
            <person name="Bunk B."/>
            <person name="Sproer C."/>
            <person name="Streit W.R."/>
            <person name="Rodriguez L.M."/>
            <person name="Overmann J."/>
            <person name="Jimenez D.J."/>
        </authorList>
    </citation>
    <scope>NUCLEOTIDE SEQUENCE</scope>
    <source>
        <strain evidence="2">MAG 4196</strain>
    </source>
</reference>
<proteinExistence type="predicted"/>
<dbReference type="AlphaFoldDB" id="A0AAJ5VYW5"/>
<protein>
    <submittedName>
        <fullName evidence="2">Molybdopterin-dependent oxidoreductase</fullName>
    </submittedName>
</protein>
<dbReference type="Pfam" id="PF00174">
    <property type="entry name" value="Oxidored_molyb"/>
    <property type="match status" value="1"/>
</dbReference>
<organism evidence="2 3">
    <name type="scientific">Candidatus Devosia phytovorans</name>
    <dbReference type="NCBI Taxonomy" id="3121372"/>
    <lineage>
        <taxon>Bacteria</taxon>
        <taxon>Pseudomonadati</taxon>
        <taxon>Pseudomonadota</taxon>
        <taxon>Alphaproteobacteria</taxon>
        <taxon>Hyphomicrobiales</taxon>
        <taxon>Devosiaceae</taxon>
        <taxon>Devosia</taxon>
    </lineage>
</organism>
<evidence type="ECO:0000259" key="1">
    <source>
        <dbReference type="Pfam" id="PF00174"/>
    </source>
</evidence>
<dbReference type="InterPro" id="IPR036374">
    <property type="entry name" value="OxRdtase_Mopterin-bd_sf"/>
</dbReference>
<feature type="domain" description="Oxidoreductase molybdopterin-binding" evidence="1">
    <location>
        <begin position="77"/>
        <end position="152"/>
    </location>
</feature>
<evidence type="ECO:0000313" key="2">
    <source>
        <dbReference type="EMBL" id="WEK06556.1"/>
    </source>
</evidence>
<dbReference type="SUPFAM" id="SSF56524">
    <property type="entry name" value="Oxidoreductase molybdopterin-binding domain"/>
    <property type="match status" value="1"/>
</dbReference>
<accession>A0AAJ5VYW5</accession>
<dbReference type="Proteomes" id="UP001217476">
    <property type="component" value="Chromosome"/>
</dbReference>
<sequence>MSSFSWTSSLHVTRGAVTVAGLALSLAAANGAEPLPAPEGPVILLVSGDVGVTNTPEGAAFDRQMLTELGMSEIHTSTPWTDGVQVFEGVLARTLFERVGGEGALVKAAALNDYTVEIPMDDFLNYDVLLAIQVNGEEMRVSDKGPIWIIYPRDDFSELQNRELNDRWVWQLKSLEVQ</sequence>
<dbReference type="EMBL" id="CP119312">
    <property type="protein sequence ID" value="WEK06556.1"/>
    <property type="molecule type" value="Genomic_DNA"/>
</dbReference>
<dbReference type="InterPro" id="IPR000572">
    <property type="entry name" value="OxRdtase_Mopterin-bd_dom"/>
</dbReference>
<evidence type="ECO:0000313" key="3">
    <source>
        <dbReference type="Proteomes" id="UP001217476"/>
    </source>
</evidence>
<name>A0AAJ5VYW5_9HYPH</name>
<dbReference type="Gene3D" id="3.90.420.10">
    <property type="entry name" value="Oxidoreductase, molybdopterin-binding domain"/>
    <property type="match status" value="1"/>
</dbReference>
<gene>
    <name evidence="2" type="ORF">P0Y65_10030</name>
</gene>